<comment type="cofactor">
    <cofactor evidence="2">
        <name>Zn(2+)</name>
        <dbReference type="ChEBI" id="CHEBI:29105"/>
    </cofactor>
</comment>
<comment type="caution">
    <text evidence="17">The sequence shown here is derived from an EMBL/GenBank/DDBJ whole genome shotgun (WGS) entry which is preliminary data.</text>
</comment>
<organism evidence="17 18">
    <name type="scientific">Pedobacter helvus</name>
    <dbReference type="NCBI Taxonomy" id="2563444"/>
    <lineage>
        <taxon>Bacteria</taxon>
        <taxon>Pseudomonadati</taxon>
        <taxon>Bacteroidota</taxon>
        <taxon>Sphingobacteriia</taxon>
        <taxon>Sphingobacteriales</taxon>
        <taxon>Sphingobacteriaceae</taxon>
        <taxon>Pedobacter</taxon>
    </lineage>
</organism>
<dbReference type="InterPro" id="IPR019779">
    <property type="entry name" value="GalP_UDPtransf1_His-AS"/>
</dbReference>
<gene>
    <name evidence="17" type="ORF">E5L68_021115</name>
</gene>
<dbReference type="PANTHER" id="PTHR11943">
    <property type="entry name" value="GALACTOSE-1-PHOSPHATE URIDYLYLTRANSFERASE"/>
    <property type="match status" value="1"/>
</dbReference>
<evidence type="ECO:0000256" key="12">
    <source>
        <dbReference type="ARBA" id="ARBA00023277"/>
    </source>
</evidence>
<comment type="catalytic activity">
    <reaction evidence="1 14">
        <text>alpha-D-galactose 1-phosphate + UDP-alpha-D-glucose = alpha-D-glucose 1-phosphate + UDP-alpha-D-galactose</text>
        <dbReference type="Rhea" id="RHEA:13989"/>
        <dbReference type="ChEBI" id="CHEBI:58336"/>
        <dbReference type="ChEBI" id="CHEBI:58601"/>
        <dbReference type="ChEBI" id="CHEBI:58885"/>
        <dbReference type="ChEBI" id="CHEBI:66914"/>
        <dbReference type="EC" id="2.7.7.12"/>
    </reaction>
</comment>
<evidence type="ECO:0000256" key="7">
    <source>
        <dbReference type="ARBA" id="ARBA00022679"/>
    </source>
</evidence>
<dbReference type="SUPFAM" id="SSF54197">
    <property type="entry name" value="HIT-like"/>
    <property type="match status" value="2"/>
</dbReference>
<dbReference type="InterPro" id="IPR001937">
    <property type="entry name" value="GalP_UDPtransf1"/>
</dbReference>
<comment type="pathway">
    <text evidence="3 14">Carbohydrate metabolism; galactose metabolism.</text>
</comment>
<name>A0ABW9JQ21_9SPHI</name>
<feature type="domain" description="Galactose-1-phosphate uridyl transferase N-terminal" evidence="15">
    <location>
        <begin position="9"/>
        <end position="179"/>
    </location>
</feature>
<sequence>MESSNNLKENPHSRLNILTGEWVLVSPHRTKRPWQGKVEDLPQDNRPVYDEKCYLCPSNSRADGDTNPNYKESFVFKNDFSALLEDTSDGGYNENDLLVAKNQRGICKVISFSPKHNLTLPELSVPEITKVVDLWQAEFANLASNSWIKYIQIFENKGEIMGCSNPHPHGQIWAQSDLPVEIIKETERQRKYYAINKSSLLKDYLAVELEKQERIVFENDAFVVLVPFWAVWPYETMIVSKKHVQNINAFDAKEKELLAETIKIITSKYDNLFQTSFPYSAGMHQAPVNDGNHTEWHWHMHFYPPLLRSATVKKFMVGYEMLANPQRDITPEYAAIRLKELSTEHYKSKAQQHGTVTA</sequence>
<evidence type="ECO:0000259" key="15">
    <source>
        <dbReference type="Pfam" id="PF01087"/>
    </source>
</evidence>
<keyword evidence="12 14" id="KW-0119">Carbohydrate metabolism</keyword>
<dbReference type="InterPro" id="IPR036265">
    <property type="entry name" value="HIT-like_sf"/>
</dbReference>
<evidence type="ECO:0000256" key="2">
    <source>
        <dbReference type="ARBA" id="ARBA00001947"/>
    </source>
</evidence>
<keyword evidence="10" id="KW-0862">Zinc</keyword>
<dbReference type="EC" id="2.7.7.12" evidence="5 13"/>
<keyword evidence="7 14" id="KW-0808">Transferase</keyword>
<evidence type="ECO:0000259" key="16">
    <source>
        <dbReference type="Pfam" id="PF02744"/>
    </source>
</evidence>
<dbReference type="InterPro" id="IPR005849">
    <property type="entry name" value="GalP_Utransf_N"/>
</dbReference>
<dbReference type="Pfam" id="PF01087">
    <property type="entry name" value="GalP_UDP_transf"/>
    <property type="match status" value="1"/>
</dbReference>
<dbReference type="RefSeq" id="WP_138729542.1">
    <property type="nucleotide sequence ID" value="NZ_SRMP02000052.1"/>
</dbReference>
<dbReference type="Pfam" id="PF02744">
    <property type="entry name" value="GalP_UDP_tr_C"/>
    <property type="match status" value="1"/>
</dbReference>
<evidence type="ECO:0000256" key="5">
    <source>
        <dbReference type="ARBA" id="ARBA00012384"/>
    </source>
</evidence>
<evidence type="ECO:0000256" key="6">
    <source>
        <dbReference type="ARBA" id="ARBA00016340"/>
    </source>
</evidence>
<evidence type="ECO:0000256" key="9">
    <source>
        <dbReference type="ARBA" id="ARBA00022723"/>
    </source>
</evidence>
<accession>A0ABW9JQ21</accession>
<dbReference type="GO" id="GO:0008108">
    <property type="term" value="F:UDP-glucose:hexose-1-phosphate uridylyltransferase activity"/>
    <property type="evidence" value="ECO:0007669"/>
    <property type="project" value="UniProtKB-EC"/>
</dbReference>
<evidence type="ECO:0000256" key="14">
    <source>
        <dbReference type="RuleBase" id="RU000506"/>
    </source>
</evidence>
<keyword evidence="11 14" id="KW-0299">Galactose metabolism</keyword>
<evidence type="ECO:0000256" key="4">
    <source>
        <dbReference type="ARBA" id="ARBA00010951"/>
    </source>
</evidence>
<proteinExistence type="inferred from homology"/>
<evidence type="ECO:0000313" key="18">
    <source>
        <dbReference type="Proteomes" id="UP001517367"/>
    </source>
</evidence>
<evidence type="ECO:0000256" key="3">
    <source>
        <dbReference type="ARBA" id="ARBA00004947"/>
    </source>
</evidence>
<dbReference type="NCBIfam" id="NF008724">
    <property type="entry name" value="PRK11720.1"/>
    <property type="match status" value="1"/>
</dbReference>
<feature type="domain" description="Galactose-1-phosphate uridyl transferase C-terminal" evidence="16">
    <location>
        <begin position="186"/>
        <end position="349"/>
    </location>
</feature>
<evidence type="ECO:0000256" key="13">
    <source>
        <dbReference type="NCBIfam" id="TIGR00209"/>
    </source>
</evidence>
<evidence type="ECO:0000313" key="17">
    <source>
        <dbReference type="EMBL" id="MFN0293890.1"/>
    </source>
</evidence>
<dbReference type="InterPro" id="IPR005850">
    <property type="entry name" value="GalP_Utransf_C"/>
</dbReference>
<protein>
    <recommendedName>
        <fullName evidence="6 13">Galactose-1-phosphate uridylyltransferase</fullName>
        <ecNumber evidence="5 13">2.7.7.12</ecNumber>
    </recommendedName>
</protein>
<evidence type="ECO:0000256" key="10">
    <source>
        <dbReference type="ARBA" id="ARBA00022833"/>
    </source>
</evidence>
<evidence type="ECO:0000256" key="1">
    <source>
        <dbReference type="ARBA" id="ARBA00001107"/>
    </source>
</evidence>
<dbReference type="PIRSF" id="PIRSF000808">
    <property type="entry name" value="GalT"/>
    <property type="match status" value="1"/>
</dbReference>
<dbReference type="PANTHER" id="PTHR11943:SF1">
    <property type="entry name" value="GALACTOSE-1-PHOSPHATE URIDYLYLTRANSFERASE"/>
    <property type="match status" value="1"/>
</dbReference>
<reference evidence="17 18" key="1">
    <citation type="submission" date="2024-12" db="EMBL/GenBank/DDBJ databases">
        <authorList>
            <person name="Hu S."/>
        </authorList>
    </citation>
    <scope>NUCLEOTIDE SEQUENCE [LARGE SCALE GENOMIC DNA]</scope>
    <source>
        <strain evidence="17 18">P-25</strain>
    </source>
</reference>
<dbReference type="EMBL" id="SRMP02000052">
    <property type="protein sequence ID" value="MFN0293890.1"/>
    <property type="molecule type" value="Genomic_DNA"/>
</dbReference>
<dbReference type="Proteomes" id="UP001517367">
    <property type="component" value="Unassembled WGS sequence"/>
</dbReference>
<evidence type="ECO:0000256" key="11">
    <source>
        <dbReference type="ARBA" id="ARBA00023144"/>
    </source>
</evidence>
<keyword evidence="18" id="KW-1185">Reference proteome</keyword>
<dbReference type="PROSITE" id="PS00117">
    <property type="entry name" value="GAL_P_UDP_TRANSF_I"/>
    <property type="match status" value="1"/>
</dbReference>
<keyword evidence="9 14" id="KW-0479">Metal-binding</keyword>
<keyword evidence="8 14" id="KW-0548">Nucleotidyltransferase</keyword>
<evidence type="ECO:0000256" key="8">
    <source>
        <dbReference type="ARBA" id="ARBA00022695"/>
    </source>
</evidence>
<dbReference type="Gene3D" id="3.30.428.10">
    <property type="entry name" value="HIT-like"/>
    <property type="match status" value="2"/>
</dbReference>
<dbReference type="NCBIfam" id="TIGR00209">
    <property type="entry name" value="galT_1"/>
    <property type="match status" value="1"/>
</dbReference>
<comment type="similarity">
    <text evidence="4 14">Belongs to the galactose-1-phosphate uridylyltransferase type 1 family.</text>
</comment>
<dbReference type="CDD" id="cd00608">
    <property type="entry name" value="GalT"/>
    <property type="match status" value="1"/>
</dbReference>